<evidence type="ECO:0000313" key="1">
    <source>
        <dbReference type="EMBL" id="JAH71963.1"/>
    </source>
</evidence>
<proteinExistence type="predicted"/>
<accession>A0A0E9V3Y4</accession>
<sequence length="20" mass="2269">MSRAAKLSPSYVYHTLISFP</sequence>
<name>A0A0E9V3Y4_ANGAN</name>
<organism evidence="1">
    <name type="scientific">Anguilla anguilla</name>
    <name type="common">European freshwater eel</name>
    <name type="synonym">Muraena anguilla</name>
    <dbReference type="NCBI Taxonomy" id="7936"/>
    <lineage>
        <taxon>Eukaryota</taxon>
        <taxon>Metazoa</taxon>
        <taxon>Chordata</taxon>
        <taxon>Craniata</taxon>
        <taxon>Vertebrata</taxon>
        <taxon>Euteleostomi</taxon>
        <taxon>Actinopterygii</taxon>
        <taxon>Neopterygii</taxon>
        <taxon>Teleostei</taxon>
        <taxon>Anguilliformes</taxon>
        <taxon>Anguillidae</taxon>
        <taxon>Anguilla</taxon>
    </lineage>
</organism>
<reference evidence="1" key="1">
    <citation type="submission" date="2014-11" db="EMBL/GenBank/DDBJ databases">
        <authorList>
            <person name="Amaro Gonzalez C."/>
        </authorList>
    </citation>
    <scope>NUCLEOTIDE SEQUENCE</scope>
</reference>
<dbReference type="AlphaFoldDB" id="A0A0E9V3Y4"/>
<dbReference type="EMBL" id="GBXM01036614">
    <property type="protein sequence ID" value="JAH71963.1"/>
    <property type="molecule type" value="Transcribed_RNA"/>
</dbReference>
<protein>
    <submittedName>
        <fullName evidence="1">Uncharacterized protein</fullName>
    </submittedName>
</protein>
<reference evidence="1" key="2">
    <citation type="journal article" date="2015" name="Fish Shellfish Immunol.">
        <title>Early steps in the European eel (Anguilla anguilla)-Vibrio vulnificus interaction in the gills: Role of the RtxA13 toxin.</title>
        <authorList>
            <person name="Callol A."/>
            <person name="Pajuelo D."/>
            <person name="Ebbesson L."/>
            <person name="Teles M."/>
            <person name="MacKenzie S."/>
            <person name="Amaro C."/>
        </authorList>
    </citation>
    <scope>NUCLEOTIDE SEQUENCE</scope>
</reference>